<dbReference type="Gene3D" id="2.160.20.80">
    <property type="entry name" value="E3 ubiquitin-protein ligase SopA"/>
    <property type="match status" value="2"/>
</dbReference>
<reference evidence="2" key="1">
    <citation type="submission" date="2020-10" db="EMBL/GenBank/DDBJ databases">
        <title>Taxonomic study of unclassified bacteria belonging to the class Ktedonobacteria.</title>
        <authorList>
            <person name="Yabe S."/>
            <person name="Wang C.M."/>
            <person name="Zheng Y."/>
            <person name="Sakai Y."/>
            <person name="Cavaletti L."/>
            <person name="Monciardini P."/>
            <person name="Donadio S."/>
        </authorList>
    </citation>
    <scope>NUCLEOTIDE SEQUENCE</scope>
    <source>
        <strain evidence="2">ID150040</strain>
    </source>
</reference>
<keyword evidence="1" id="KW-0175">Coiled coil</keyword>
<proteinExistence type="predicted"/>
<dbReference type="PANTHER" id="PTHR14136:SF17">
    <property type="entry name" value="BTB_POZ DOMAIN-CONTAINING PROTEIN KCTD9"/>
    <property type="match status" value="1"/>
</dbReference>
<dbReference type="Proteomes" id="UP000597444">
    <property type="component" value="Unassembled WGS sequence"/>
</dbReference>
<feature type="coiled-coil region" evidence="1">
    <location>
        <begin position="413"/>
        <end position="440"/>
    </location>
</feature>
<dbReference type="AlphaFoldDB" id="A0A8J3ILK5"/>
<dbReference type="PANTHER" id="PTHR14136">
    <property type="entry name" value="BTB_POZ DOMAIN-CONTAINING PROTEIN KCTD9"/>
    <property type="match status" value="1"/>
</dbReference>
<evidence type="ECO:0000313" key="3">
    <source>
        <dbReference type="Proteomes" id="UP000597444"/>
    </source>
</evidence>
<dbReference type="SUPFAM" id="SSF141571">
    <property type="entry name" value="Pentapeptide repeat-like"/>
    <property type="match status" value="1"/>
</dbReference>
<dbReference type="InterPro" id="IPR051082">
    <property type="entry name" value="Pentapeptide-BTB/POZ_domain"/>
</dbReference>
<name>A0A8J3ILK5_9CHLR</name>
<dbReference type="Pfam" id="PF00805">
    <property type="entry name" value="Pentapeptide"/>
    <property type="match status" value="3"/>
</dbReference>
<dbReference type="RefSeq" id="WP_220206737.1">
    <property type="nucleotide sequence ID" value="NZ_BNJK01000001.1"/>
</dbReference>
<evidence type="ECO:0000256" key="1">
    <source>
        <dbReference type="SAM" id="Coils"/>
    </source>
</evidence>
<sequence>MANQRHVDILKQGVEVWNKWRLEIEEKQKSVVAPDLSGIDLSGMNLSGAFHYSTDFRKSNLSSTYIQGSNLTQADFRYATLVDADLNHSALLLADFSNADLRKASIYLAYLDRATLCNANLQDARLFESKFRGANLTGANLSGANLDSVDLSWANLTDANLTGASLCKAVLTETNFTRTNLSRADLTGAIFIKTNLSQAILTDCSVYGISIWDIDLKETTQRNLVITPLNQPPVITVDNLEVAQFIYLLLNNQKIRQVIDTITSKVVLILGRFTSERKPVLNALREELRNYNYSPVVFDFDRPKSQDLTETVSTLAHLARFIIIDLTDPSSAPHEMATIAPQCIRPIKPIISNELILKDGKEVETWREYTMFQDLRKRYHWILDTFRYQDISHLIDSLQDDIIKPVEEKITHWEPEKEKIKEQEDEIRKLREELEELKRGA</sequence>
<keyword evidence="3" id="KW-1185">Reference proteome</keyword>
<accession>A0A8J3ILK5</accession>
<dbReference type="EMBL" id="BNJK01000001">
    <property type="protein sequence ID" value="GHO96093.1"/>
    <property type="molecule type" value="Genomic_DNA"/>
</dbReference>
<dbReference type="InterPro" id="IPR001646">
    <property type="entry name" value="5peptide_repeat"/>
</dbReference>
<evidence type="ECO:0000313" key="2">
    <source>
        <dbReference type="EMBL" id="GHO96093.1"/>
    </source>
</evidence>
<comment type="caution">
    <text evidence="2">The sequence shown here is derived from an EMBL/GenBank/DDBJ whole genome shotgun (WGS) entry which is preliminary data.</text>
</comment>
<evidence type="ECO:0008006" key="4">
    <source>
        <dbReference type="Google" id="ProtNLM"/>
    </source>
</evidence>
<organism evidence="2 3">
    <name type="scientific">Reticulibacter mediterranei</name>
    <dbReference type="NCBI Taxonomy" id="2778369"/>
    <lineage>
        <taxon>Bacteria</taxon>
        <taxon>Bacillati</taxon>
        <taxon>Chloroflexota</taxon>
        <taxon>Ktedonobacteria</taxon>
        <taxon>Ktedonobacterales</taxon>
        <taxon>Reticulibacteraceae</taxon>
        <taxon>Reticulibacter</taxon>
    </lineage>
</organism>
<gene>
    <name evidence="2" type="ORF">KSF_061410</name>
</gene>
<protein>
    <recommendedName>
        <fullName evidence="4">Pentapeptide repeat-containing protein</fullName>
    </recommendedName>
</protein>